<reference evidence="1 2" key="1">
    <citation type="submission" date="2021-01" db="EMBL/GenBank/DDBJ databases">
        <title>Whole genome shotgun sequence of Actinoplanes deccanensis NBRC 13994.</title>
        <authorList>
            <person name="Komaki H."/>
            <person name="Tamura T."/>
        </authorList>
    </citation>
    <scope>NUCLEOTIDE SEQUENCE [LARGE SCALE GENOMIC DNA]</scope>
    <source>
        <strain evidence="1 2">NBRC 13994</strain>
    </source>
</reference>
<proteinExistence type="predicted"/>
<dbReference type="EMBL" id="BOMI01000150">
    <property type="protein sequence ID" value="GID78820.1"/>
    <property type="molecule type" value="Genomic_DNA"/>
</dbReference>
<protein>
    <submittedName>
        <fullName evidence="1">Uncharacterized protein</fullName>
    </submittedName>
</protein>
<name>A0ABQ3YFY7_9ACTN</name>
<sequence>MCRRLEVSPEGGGLLDGTCRAEAAVGGRPDESGGTESDLVRPGGRVATARRPIAVRRSVRWSRKDG</sequence>
<gene>
    <name evidence="1" type="ORF">Ade02nite_74610</name>
</gene>
<comment type="caution">
    <text evidence="1">The sequence shown here is derived from an EMBL/GenBank/DDBJ whole genome shotgun (WGS) entry which is preliminary data.</text>
</comment>
<organism evidence="1 2">
    <name type="scientific">Paractinoplanes deccanensis</name>
    <dbReference type="NCBI Taxonomy" id="113561"/>
    <lineage>
        <taxon>Bacteria</taxon>
        <taxon>Bacillati</taxon>
        <taxon>Actinomycetota</taxon>
        <taxon>Actinomycetes</taxon>
        <taxon>Micromonosporales</taxon>
        <taxon>Micromonosporaceae</taxon>
        <taxon>Paractinoplanes</taxon>
    </lineage>
</organism>
<evidence type="ECO:0000313" key="1">
    <source>
        <dbReference type="EMBL" id="GID78820.1"/>
    </source>
</evidence>
<dbReference type="Proteomes" id="UP000609879">
    <property type="component" value="Unassembled WGS sequence"/>
</dbReference>
<accession>A0ABQ3YFY7</accession>
<evidence type="ECO:0000313" key="2">
    <source>
        <dbReference type="Proteomes" id="UP000609879"/>
    </source>
</evidence>
<keyword evidence="2" id="KW-1185">Reference proteome</keyword>